<dbReference type="NCBIfam" id="TIGR00737">
    <property type="entry name" value="nifR3_yhdG"/>
    <property type="match status" value="1"/>
</dbReference>
<evidence type="ECO:0000256" key="11">
    <source>
        <dbReference type="ARBA" id="ARBA00048802"/>
    </source>
</evidence>
<feature type="binding site" evidence="14">
    <location>
        <begin position="224"/>
        <end position="225"/>
    </location>
    <ligand>
        <name>FMN</name>
        <dbReference type="ChEBI" id="CHEBI:58210"/>
    </ligand>
</feature>
<evidence type="ECO:0000256" key="13">
    <source>
        <dbReference type="PIRSR" id="PIRSR006621-1"/>
    </source>
</evidence>
<dbReference type="InterPro" id="IPR035587">
    <property type="entry name" value="DUS-like_FMN-bd"/>
</dbReference>
<dbReference type="InterPro" id="IPR001269">
    <property type="entry name" value="DUS_fam"/>
</dbReference>
<evidence type="ECO:0000313" key="16">
    <source>
        <dbReference type="EMBL" id="HIV03525.1"/>
    </source>
</evidence>
<comment type="catalytic activity">
    <reaction evidence="11">
        <text>a 5,6-dihydrouridine in tRNA + NAD(+) = a uridine in tRNA + NADH + H(+)</text>
        <dbReference type="Rhea" id="RHEA:54452"/>
        <dbReference type="Rhea" id="RHEA-COMP:13339"/>
        <dbReference type="Rhea" id="RHEA-COMP:13887"/>
        <dbReference type="ChEBI" id="CHEBI:15378"/>
        <dbReference type="ChEBI" id="CHEBI:57540"/>
        <dbReference type="ChEBI" id="CHEBI:57945"/>
        <dbReference type="ChEBI" id="CHEBI:65315"/>
        <dbReference type="ChEBI" id="CHEBI:74443"/>
    </reaction>
</comment>
<dbReference type="CDD" id="cd02801">
    <property type="entry name" value="DUS_like_FMN"/>
    <property type="match status" value="1"/>
</dbReference>
<keyword evidence="6 12" id="KW-0819">tRNA processing</keyword>
<feature type="binding site" evidence="14">
    <location>
        <position position="139"/>
    </location>
    <ligand>
        <name>FMN</name>
        <dbReference type="ChEBI" id="CHEBI:58210"/>
    </ligand>
</feature>
<comment type="similarity">
    <text evidence="12">Belongs to the dus family.</text>
</comment>
<feature type="binding site" evidence="14">
    <location>
        <position position="169"/>
    </location>
    <ligand>
        <name>FMN</name>
        <dbReference type="ChEBI" id="CHEBI:58210"/>
    </ligand>
</feature>
<evidence type="ECO:0000256" key="6">
    <source>
        <dbReference type="ARBA" id="ARBA00022694"/>
    </source>
</evidence>
<evidence type="ECO:0000256" key="9">
    <source>
        <dbReference type="ARBA" id="ARBA00023002"/>
    </source>
</evidence>
<keyword evidence="9 12" id="KW-0560">Oxidoreductase</keyword>
<keyword evidence="3" id="KW-0820">tRNA-binding</keyword>
<keyword evidence="8" id="KW-0694">RNA-binding</keyword>
<comment type="catalytic activity">
    <reaction evidence="10">
        <text>a 5,6-dihydrouridine in tRNA + NADP(+) = a uridine in tRNA + NADPH + H(+)</text>
        <dbReference type="Rhea" id="RHEA:23624"/>
        <dbReference type="Rhea" id="RHEA-COMP:13339"/>
        <dbReference type="Rhea" id="RHEA-COMP:13887"/>
        <dbReference type="ChEBI" id="CHEBI:15378"/>
        <dbReference type="ChEBI" id="CHEBI:57783"/>
        <dbReference type="ChEBI" id="CHEBI:58349"/>
        <dbReference type="ChEBI" id="CHEBI:65315"/>
        <dbReference type="ChEBI" id="CHEBI:74443"/>
    </reaction>
</comment>
<dbReference type="PANTHER" id="PTHR45846:SF1">
    <property type="entry name" value="TRNA-DIHYDROURIDINE(47) SYNTHASE [NAD(P)(+)]-LIKE"/>
    <property type="match status" value="1"/>
</dbReference>
<dbReference type="PIRSF" id="PIRSF006621">
    <property type="entry name" value="Dus"/>
    <property type="match status" value="1"/>
</dbReference>
<evidence type="ECO:0000256" key="5">
    <source>
        <dbReference type="ARBA" id="ARBA00022643"/>
    </source>
</evidence>
<evidence type="ECO:0000256" key="1">
    <source>
        <dbReference type="ARBA" id="ARBA00001917"/>
    </source>
</evidence>
<keyword evidence="7" id="KW-0521">NADP</keyword>
<evidence type="ECO:0000256" key="10">
    <source>
        <dbReference type="ARBA" id="ARBA00048205"/>
    </source>
</evidence>
<evidence type="ECO:0000256" key="7">
    <source>
        <dbReference type="ARBA" id="ARBA00022857"/>
    </source>
</evidence>
<feature type="binding site" evidence="14">
    <location>
        <position position="70"/>
    </location>
    <ligand>
        <name>FMN</name>
        <dbReference type="ChEBI" id="CHEBI:58210"/>
    </ligand>
</feature>
<dbReference type="GO" id="GO:0000049">
    <property type="term" value="F:tRNA binding"/>
    <property type="evidence" value="ECO:0007669"/>
    <property type="project" value="UniProtKB-KW"/>
</dbReference>
<organism evidence="16 17">
    <name type="scientific">Candidatus Aphodoplasma excrementigallinarum</name>
    <dbReference type="NCBI Taxonomy" id="2840673"/>
    <lineage>
        <taxon>Bacteria</taxon>
        <taxon>Bacillati</taxon>
        <taxon>Bacillota</taxon>
        <taxon>Clostridia</taxon>
        <taxon>Eubacteriales</taxon>
        <taxon>Candidatus Aphodoplasma</taxon>
    </lineage>
</organism>
<dbReference type="EC" id="1.3.1.-" evidence="12"/>
<evidence type="ECO:0000256" key="3">
    <source>
        <dbReference type="ARBA" id="ARBA00022555"/>
    </source>
</evidence>
<keyword evidence="4 12" id="KW-0285">Flavoprotein</keyword>
<dbReference type="SUPFAM" id="SSF51395">
    <property type="entry name" value="FMN-linked oxidoreductases"/>
    <property type="match status" value="1"/>
</dbReference>
<dbReference type="PANTHER" id="PTHR45846">
    <property type="entry name" value="TRNA-DIHYDROURIDINE(47) SYNTHASE [NAD(P)(+)]-LIKE"/>
    <property type="match status" value="1"/>
</dbReference>
<dbReference type="InterPro" id="IPR018517">
    <property type="entry name" value="tRNA_hU_synthase_CS"/>
</dbReference>
<accession>A0A9D1NI55</accession>
<evidence type="ECO:0000259" key="15">
    <source>
        <dbReference type="Pfam" id="PF01207"/>
    </source>
</evidence>
<comment type="caution">
    <text evidence="16">The sequence shown here is derived from an EMBL/GenBank/DDBJ whole genome shotgun (WGS) entry which is preliminary data.</text>
</comment>
<dbReference type="AlphaFoldDB" id="A0A9D1NI55"/>
<dbReference type="Gene3D" id="1.10.1200.80">
    <property type="entry name" value="Putative flavin oxidoreducatase, domain 2"/>
    <property type="match status" value="1"/>
</dbReference>
<evidence type="ECO:0000256" key="8">
    <source>
        <dbReference type="ARBA" id="ARBA00022884"/>
    </source>
</evidence>
<dbReference type="Gene3D" id="3.20.20.70">
    <property type="entry name" value="Aldolase class I"/>
    <property type="match status" value="1"/>
</dbReference>
<feature type="active site" description="Proton donor" evidence="13">
    <location>
        <position position="100"/>
    </location>
</feature>
<protein>
    <recommendedName>
        <fullName evidence="12">tRNA-dihydrouridine synthase</fullName>
        <ecNumber evidence="12">1.3.1.-</ecNumber>
    </recommendedName>
</protein>
<evidence type="ECO:0000313" key="17">
    <source>
        <dbReference type="Proteomes" id="UP000886743"/>
    </source>
</evidence>
<dbReference type="InterPro" id="IPR004652">
    <property type="entry name" value="DusB-like"/>
</dbReference>
<feature type="binding site" evidence="14">
    <location>
        <begin position="16"/>
        <end position="18"/>
    </location>
    <ligand>
        <name>FMN</name>
        <dbReference type="ChEBI" id="CHEBI:58210"/>
    </ligand>
</feature>
<dbReference type="PROSITE" id="PS01136">
    <property type="entry name" value="UPF0034"/>
    <property type="match status" value="1"/>
</dbReference>
<gene>
    <name evidence="16" type="primary">dusB</name>
    <name evidence="16" type="ORF">IAC74_08110</name>
</gene>
<feature type="domain" description="DUS-like FMN-binding" evidence="15">
    <location>
        <begin position="14"/>
        <end position="314"/>
    </location>
</feature>
<evidence type="ECO:0000256" key="2">
    <source>
        <dbReference type="ARBA" id="ARBA00002790"/>
    </source>
</evidence>
<evidence type="ECO:0000256" key="4">
    <source>
        <dbReference type="ARBA" id="ARBA00022630"/>
    </source>
</evidence>
<sequence>MQIGSFETENNIFLAPMAGVTDSAFRRICRRFGCGLVYTEMVSAKALYYGDKKTARMLTVHEEEKPFAVQIFGKEPEIMAQVAPEAVRTGASILDINMGCPAPKIVKNGEGSALMQDAGLVYRIVSAVARTSPVPVTVKIRKGFDEAHCNAVEIAKAAQEGGAAAVTVHGRTREQYYSGRADWDIVGEVKAALRIPVIGNGDVFSAQDALDMLTYTGCDGVMVGRGAQGNPFLFRQIVELMREGAANYRPTLKEKVDTMLCQLSMMVEDKGEYIAVQEARKHAAWYLKGEKNSAAVRGAVNCAKDAEELKKILQSIL</sequence>
<dbReference type="EMBL" id="DVOF01000243">
    <property type="protein sequence ID" value="HIV03525.1"/>
    <property type="molecule type" value="Genomic_DNA"/>
</dbReference>
<name>A0A9D1NI55_9FIRM</name>
<dbReference type="Proteomes" id="UP000886743">
    <property type="component" value="Unassembled WGS sequence"/>
</dbReference>
<dbReference type="GO" id="GO:0050660">
    <property type="term" value="F:flavin adenine dinucleotide binding"/>
    <property type="evidence" value="ECO:0007669"/>
    <property type="project" value="InterPro"/>
</dbReference>
<dbReference type="InterPro" id="IPR024036">
    <property type="entry name" value="tRNA-dHydroUridine_Synthase_C"/>
</dbReference>
<evidence type="ECO:0000256" key="12">
    <source>
        <dbReference type="PIRNR" id="PIRNR006621"/>
    </source>
</evidence>
<keyword evidence="14" id="KW-0547">Nucleotide-binding</keyword>
<evidence type="ECO:0000256" key="14">
    <source>
        <dbReference type="PIRSR" id="PIRSR006621-2"/>
    </source>
</evidence>
<reference evidence="16" key="1">
    <citation type="submission" date="2020-10" db="EMBL/GenBank/DDBJ databases">
        <authorList>
            <person name="Gilroy R."/>
        </authorList>
    </citation>
    <scope>NUCLEOTIDE SEQUENCE</scope>
    <source>
        <strain evidence="16">4920</strain>
    </source>
</reference>
<keyword evidence="5 12" id="KW-0288">FMN</keyword>
<dbReference type="InterPro" id="IPR013785">
    <property type="entry name" value="Aldolase_TIM"/>
</dbReference>
<dbReference type="GO" id="GO:0017150">
    <property type="term" value="F:tRNA dihydrouridine synthase activity"/>
    <property type="evidence" value="ECO:0007669"/>
    <property type="project" value="InterPro"/>
</dbReference>
<reference evidence="16" key="2">
    <citation type="journal article" date="2021" name="PeerJ">
        <title>Extensive microbial diversity within the chicken gut microbiome revealed by metagenomics and culture.</title>
        <authorList>
            <person name="Gilroy R."/>
            <person name="Ravi A."/>
            <person name="Getino M."/>
            <person name="Pursley I."/>
            <person name="Horton D.L."/>
            <person name="Alikhan N.F."/>
            <person name="Baker D."/>
            <person name="Gharbi K."/>
            <person name="Hall N."/>
            <person name="Watson M."/>
            <person name="Adriaenssens E.M."/>
            <person name="Foster-Nyarko E."/>
            <person name="Jarju S."/>
            <person name="Secka A."/>
            <person name="Antonio M."/>
            <person name="Oren A."/>
            <person name="Chaudhuri R.R."/>
            <person name="La Ragione R."/>
            <person name="Hildebrand F."/>
            <person name="Pallen M.J."/>
        </authorList>
    </citation>
    <scope>NUCLEOTIDE SEQUENCE</scope>
    <source>
        <strain evidence="16">4920</strain>
    </source>
</reference>
<proteinExistence type="inferred from homology"/>
<dbReference type="Pfam" id="PF01207">
    <property type="entry name" value="Dus"/>
    <property type="match status" value="1"/>
</dbReference>
<comment type="cofactor">
    <cofactor evidence="1 12 14">
        <name>FMN</name>
        <dbReference type="ChEBI" id="CHEBI:58210"/>
    </cofactor>
</comment>
<comment type="function">
    <text evidence="2 12">Catalyzes the synthesis of 5,6-dihydrouridine (D), a modified base found in the D-loop of most tRNAs, via the reduction of the C5-C6 double bond in target uridines.</text>
</comment>